<dbReference type="Gene3D" id="1.20.58.1250">
    <property type="entry name" value="Tubulin Binding Cofactor C, N-terminal domain"/>
    <property type="match status" value="1"/>
</dbReference>
<evidence type="ECO:0000256" key="4">
    <source>
        <dbReference type="ARBA" id="ARBA00022990"/>
    </source>
</evidence>
<dbReference type="PANTHER" id="PTHR15139">
    <property type="entry name" value="TUBULIN FOLDING COFACTOR C"/>
    <property type="match status" value="1"/>
</dbReference>
<gene>
    <name evidence="10" type="primary">LOC112290226</name>
    <name evidence="9" type="ORF">PHYPA_016870</name>
</gene>
<keyword evidence="5" id="KW-0143">Chaperone</keyword>
<dbReference type="RefSeq" id="XP_024392076.1">
    <property type="nucleotide sequence ID" value="XM_024536308.2"/>
</dbReference>
<dbReference type="Pfam" id="PF07986">
    <property type="entry name" value="TBCC"/>
    <property type="match status" value="1"/>
</dbReference>
<evidence type="ECO:0000256" key="3">
    <source>
        <dbReference type="ARBA" id="ARBA00022490"/>
    </source>
</evidence>
<feature type="domain" description="C-CAP/cofactor C-like" evidence="8">
    <location>
        <begin position="164"/>
        <end position="322"/>
    </location>
</feature>
<dbReference type="GO" id="GO:0007021">
    <property type="term" value="P:tubulin complex assembly"/>
    <property type="evidence" value="ECO:0000318"/>
    <property type="project" value="GO_Central"/>
</dbReference>
<evidence type="ECO:0000256" key="2">
    <source>
        <dbReference type="ARBA" id="ARBA00008848"/>
    </source>
</evidence>
<comment type="subcellular location">
    <subcellularLocation>
        <location evidence="1">Cytoplasm</location>
    </subcellularLocation>
</comment>
<organism evidence="9">
    <name type="scientific">Physcomitrium patens</name>
    <name type="common">Spreading-leaved earth moss</name>
    <name type="synonym">Physcomitrella patens</name>
    <dbReference type="NCBI Taxonomy" id="3218"/>
    <lineage>
        <taxon>Eukaryota</taxon>
        <taxon>Viridiplantae</taxon>
        <taxon>Streptophyta</taxon>
        <taxon>Embryophyta</taxon>
        <taxon>Bryophyta</taxon>
        <taxon>Bryophytina</taxon>
        <taxon>Bryopsida</taxon>
        <taxon>Funariidae</taxon>
        <taxon>Funariales</taxon>
        <taxon>Funariaceae</taxon>
        <taxon>Physcomitrium</taxon>
    </lineage>
</organism>
<dbReference type="EnsemblPlants" id="Pp3c13_2250V3.1">
    <property type="protein sequence ID" value="Pp3c13_2250V3.1"/>
    <property type="gene ID" value="Pp3c13_2250"/>
</dbReference>
<dbReference type="OMA" id="YFQHEIT"/>
<evidence type="ECO:0000256" key="1">
    <source>
        <dbReference type="ARBA" id="ARBA00004496"/>
    </source>
</evidence>
<protein>
    <recommendedName>
        <fullName evidence="8">C-CAP/cofactor C-like domain-containing protein</fullName>
    </recommendedName>
</protein>
<evidence type="ECO:0000256" key="5">
    <source>
        <dbReference type="ARBA" id="ARBA00023186"/>
    </source>
</evidence>
<evidence type="ECO:0000256" key="6">
    <source>
        <dbReference type="ARBA" id="ARBA00026055"/>
    </source>
</evidence>
<dbReference type="GO" id="GO:0015631">
    <property type="term" value="F:tubulin binding"/>
    <property type="evidence" value="ECO:0007669"/>
    <property type="project" value="InterPro"/>
</dbReference>
<dbReference type="EnsemblPlants" id="Pp3c13_2250V3.2">
    <property type="protein sequence ID" value="Pp3c13_2250V3.2"/>
    <property type="gene ID" value="Pp3c13_2250"/>
</dbReference>
<dbReference type="OrthoDB" id="194775at2759"/>
<dbReference type="GeneID" id="112290226"/>
<comment type="subunit">
    <text evidence="6">Supercomplex made of cofactors A to E. Cofactors A and D function by capturing and stabilizing tubulin in a quasi-native conformation. Cofactor E binds to the cofactor D-tubulin complex; interaction with cofactor C then causes the release of tubulin polypeptides that are committed to the native state.</text>
</comment>
<dbReference type="GO" id="GO:0006457">
    <property type="term" value="P:protein folding"/>
    <property type="evidence" value="ECO:0000318"/>
    <property type="project" value="GO_Central"/>
</dbReference>
<keyword evidence="11" id="KW-1185">Reference proteome</keyword>
<dbReference type="EMBL" id="ABEU02000013">
    <property type="protein sequence ID" value="PNR42041.1"/>
    <property type="molecule type" value="Genomic_DNA"/>
</dbReference>
<dbReference type="GO" id="GO:0007023">
    <property type="term" value="P:post-chaperonin tubulin folding pathway"/>
    <property type="evidence" value="ECO:0007669"/>
    <property type="project" value="InterPro"/>
</dbReference>
<dbReference type="InterPro" id="IPR038397">
    <property type="entry name" value="TBCC_N_sf"/>
</dbReference>
<evidence type="ECO:0000313" key="11">
    <source>
        <dbReference type="Proteomes" id="UP000006727"/>
    </source>
</evidence>
<dbReference type="Pfam" id="PF16752">
    <property type="entry name" value="TBCC_N"/>
    <property type="match status" value="1"/>
</dbReference>
<dbReference type="InterPro" id="IPR027684">
    <property type="entry name" value="TBCC"/>
</dbReference>
<dbReference type="Gramene" id="Pp3c13_2250V3.1">
    <property type="protein sequence ID" value="Pp3c13_2250V3.1"/>
    <property type="gene ID" value="Pp3c13_2250"/>
</dbReference>
<dbReference type="InterPro" id="IPR012945">
    <property type="entry name" value="Tubulin-bd_cofactor_C_dom"/>
</dbReference>
<proteinExistence type="inferred from homology"/>
<evidence type="ECO:0000313" key="10">
    <source>
        <dbReference type="EnsemblPlants" id="Pp3c13_2250V3.1"/>
    </source>
</evidence>
<dbReference type="Gramene" id="Pp3c13_2250V3.2">
    <property type="protein sequence ID" value="Pp3c13_2250V3.2"/>
    <property type="gene ID" value="Pp3c13_2250"/>
</dbReference>
<dbReference type="PROSITE" id="PS51329">
    <property type="entry name" value="C_CAP_COFACTOR_C"/>
    <property type="match status" value="1"/>
</dbReference>
<dbReference type="AlphaFoldDB" id="A0A2K1JKH1"/>
<evidence type="ECO:0000256" key="7">
    <source>
        <dbReference type="SAM" id="Coils"/>
    </source>
</evidence>
<sequence length="351" mass="39421">MMSQALSPALEKKRAKKEERLQSHLQTYLNDSSARRSLVAASSDPNESVDGFLASFSQCRDQVEDKLSAILAKKSSKSDEGALECVREELKSLSLEIVNMESLVADSSFFLPTYIMQSSQSSITKLKEEIEATTAELLPKKKFSFRSKTAKPTKPVEKSQEILPAIPATVSDSNSIGPVLSFYGIKDQHDCTLVRYSQDLEDREFMLTNLSNCKIYLKGMCRALYVNKLRNCLVCTGPVTGSVLIDDVEGSTLMLASQQIRIHSTKNTDFYLRVRSRPIVEYTSSVRFAPFAFRYPGIEDALQAANLQEETGEWENVDDFRWLRAVQSPNWSILPPSERICIDETDNALKI</sequence>
<dbReference type="InterPro" id="IPR016098">
    <property type="entry name" value="CAP/MinC_C"/>
</dbReference>
<dbReference type="InterPro" id="IPR017901">
    <property type="entry name" value="C-CAP_CF_C-like"/>
</dbReference>
<dbReference type="PaxDb" id="3218-PP1S107_192V6.1"/>
<reference evidence="9 11" key="2">
    <citation type="journal article" date="2018" name="Plant J.">
        <title>The Physcomitrella patens chromosome-scale assembly reveals moss genome structure and evolution.</title>
        <authorList>
            <person name="Lang D."/>
            <person name="Ullrich K.K."/>
            <person name="Murat F."/>
            <person name="Fuchs J."/>
            <person name="Jenkins J."/>
            <person name="Haas F.B."/>
            <person name="Piednoel M."/>
            <person name="Gundlach H."/>
            <person name="Van Bel M."/>
            <person name="Meyberg R."/>
            <person name="Vives C."/>
            <person name="Morata J."/>
            <person name="Symeonidi A."/>
            <person name="Hiss M."/>
            <person name="Muchero W."/>
            <person name="Kamisugi Y."/>
            <person name="Saleh O."/>
            <person name="Blanc G."/>
            <person name="Decker E.L."/>
            <person name="van Gessel N."/>
            <person name="Grimwood J."/>
            <person name="Hayes R.D."/>
            <person name="Graham S.W."/>
            <person name="Gunter L.E."/>
            <person name="McDaniel S.F."/>
            <person name="Hoernstein S.N.W."/>
            <person name="Larsson A."/>
            <person name="Li F.W."/>
            <person name="Perroud P.F."/>
            <person name="Phillips J."/>
            <person name="Ranjan P."/>
            <person name="Rokshar D.S."/>
            <person name="Rothfels C.J."/>
            <person name="Schneider L."/>
            <person name="Shu S."/>
            <person name="Stevenson D.W."/>
            <person name="Thummler F."/>
            <person name="Tillich M."/>
            <person name="Villarreal Aguilar J.C."/>
            <person name="Widiez T."/>
            <person name="Wong G.K."/>
            <person name="Wymore A."/>
            <person name="Zhang Y."/>
            <person name="Zimmer A.D."/>
            <person name="Quatrano R.S."/>
            <person name="Mayer K.F.X."/>
            <person name="Goodstein D."/>
            <person name="Casacuberta J.M."/>
            <person name="Vandepoele K."/>
            <person name="Reski R."/>
            <person name="Cuming A.C."/>
            <person name="Tuskan G.A."/>
            <person name="Maumus F."/>
            <person name="Salse J."/>
            <person name="Schmutz J."/>
            <person name="Rensing S.A."/>
        </authorList>
    </citation>
    <scope>NUCLEOTIDE SEQUENCE [LARGE SCALE GENOMIC DNA]</scope>
    <source>
        <strain evidence="10 11">cv. Gransden 2004</strain>
    </source>
</reference>
<dbReference type="Proteomes" id="UP000006727">
    <property type="component" value="Chromosome 13"/>
</dbReference>
<evidence type="ECO:0000259" key="8">
    <source>
        <dbReference type="PROSITE" id="PS51329"/>
    </source>
</evidence>
<dbReference type="SMART" id="SM00673">
    <property type="entry name" value="CARP"/>
    <property type="match status" value="2"/>
</dbReference>
<comment type="similarity">
    <text evidence="2">Belongs to the TBCC family.</text>
</comment>
<evidence type="ECO:0000313" key="9">
    <source>
        <dbReference type="EMBL" id="PNR42041.1"/>
    </source>
</evidence>
<dbReference type="GO" id="GO:0005737">
    <property type="term" value="C:cytoplasm"/>
    <property type="evidence" value="ECO:0000318"/>
    <property type="project" value="GO_Central"/>
</dbReference>
<dbReference type="PANTHER" id="PTHR15139:SF0">
    <property type="entry name" value="TUBULIN-SPECIFIC CHAPERONE C"/>
    <property type="match status" value="1"/>
</dbReference>
<reference evidence="9 11" key="1">
    <citation type="journal article" date="2008" name="Science">
        <title>The Physcomitrella genome reveals evolutionary insights into the conquest of land by plants.</title>
        <authorList>
            <person name="Rensing S."/>
            <person name="Lang D."/>
            <person name="Zimmer A."/>
            <person name="Terry A."/>
            <person name="Salamov A."/>
            <person name="Shapiro H."/>
            <person name="Nishiyama T."/>
            <person name="Perroud P.-F."/>
            <person name="Lindquist E."/>
            <person name="Kamisugi Y."/>
            <person name="Tanahashi T."/>
            <person name="Sakakibara K."/>
            <person name="Fujita T."/>
            <person name="Oishi K."/>
            <person name="Shin-I T."/>
            <person name="Kuroki Y."/>
            <person name="Toyoda A."/>
            <person name="Suzuki Y."/>
            <person name="Hashimoto A."/>
            <person name="Yamaguchi K."/>
            <person name="Sugano A."/>
            <person name="Kohara Y."/>
            <person name="Fujiyama A."/>
            <person name="Anterola A."/>
            <person name="Aoki S."/>
            <person name="Ashton N."/>
            <person name="Barbazuk W.B."/>
            <person name="Barker E."/>
            <person name="Bennetzen J."/>
            <person name="Bezanilla M."/>
            <person name="Blankenship R."/>
            <person name="Cho S.H."/>
            <person name="Dutcher S."/>
            <person name="Estelle M."/>
            <person name="Fawcett J.A."/>
            <person name="Gundlach H."/>
            <person name="Hanada K."/>
            <person name="Heyl A."/>
            <person name="Hicks K.A."/>
            <person name="Hugh J."/>
            <person name="Lohr M."/>
            <person name="Mayer K."/>
            <person name="Melkozernov A."/>
            <person name="Murata T."/>
            <person name="Nelson D."/>
            <person name="Pils B."/>
            <person name="Prigge M."/>
            <person name="Reiss B."/>
            <person name="Renner T."/>
            <person name="Rombauts S."/>
            <person name="Rushton P."/>
            <person name="Sanderfoot A."/>
            <person name="Schween G."/>
            <person name="Shiu S.-H."/>
            <person name="Stueber K."/>
            <person name="Theodoulou F.L."/>
            <person name="Tu H."/>
            <person name="Van de Peer Y."/>
            <person name="Verrier P.J."/>
            <person name="Waters E."/>
            <person name="Wood A."/>
            <person name="Yang L."/>
            <person name="Cove D."/>
            <person name="Cuming A."/>
            <person name="Hasebe M."/>
            <person name="Lucas S."/>
            <person name="Mishler D.B."/>
            <person name="Reski R."/>
            <person name="Grigoriev I."/>
            <person name="Quatrano R.S."/>
            <person name="Boore J.L."/>
        </authorList>
    </citation>
    <scope>NUCLEOTIDE SEQUENCE [LARGE SCALE GENOMIC DNA]</scope>
    <source>
        <strain evidence="10 11">cv. Gransden 2004</strain>
    </source>
</reference>
<accession>A0A2K1JKH1</accession>
<dbReference type="InterPro" id="IPR031925">
    <property type="entry name" value="TBCC_N"/>
</dbReference>
<dbReference type="STRING" id="3218.A0A2K1JKH1"/>
<feature type="coiled-coil region" evidence="7">
    <location>
        <begin position="83"/>
        <end position="136"/>
    </location>
</feature>
<keyword evidence="4" id="KW-0007">Acetylation</keyword>
<keyword evidence="7" id="KW-0175">Coiled coil</keyword>
<reference evidence="10" key="3">
    <citation type="submission" date="2020-12" db="UniProtKB">
        <authorList>
            <consortium name="EnsemblPlants"/>
        </authorList>
    </citation>
    <scope>IDENTIFICATION</scope>
</reference>
<dbReference type="Gene3D" id="2.160.20.70">
    <property type="match status" value="1"/>
</dbReference>
<dbReference type="InterPro" id="IPR006599">
    <property type="entry name" value="CARP_motif"/>
</dbReference>
<name>A0A2K1JKH1_PHYPA</name>
<keyword evidence="3" id="KW-0963">Cytoplasm</keyword>